<gene>
    <name evidence="1" type="ORF">NDU88_004722</name>
</gene>
<evidence type="ECO:0008006" key="3">
    <source>
        <dbReference type="Google" id="ProtNLM"/>
    </source>
</evidence>
<organism evidence="1 2">
    <name type="scientific">Pleurodeles waltl</name>
    <name type="common">Iberian ribbed newt</name>
    <dbReference type="NCBI Taxonomy" id="8319"/>
    <lineage>
        <taxon>Eukaryota</taxon>
        <taxon>Metazoa</taxon>
        <taxon>Chordata</taxon>
        <taxon>Craniata</taxon>
        <taxon>Vertebrata</taxon>
        <taxon>Euteleostomi</taxon>
        <taxon>Amphibia</taxon>
        <taxon>Batrachia</taxon>
        <taxon>Caudata</taxon>
        <taxon>Salamandroidea</taxon>
        <taxon>Salamandridae</taxon>
        <taxon>Pleurodelinae</taxon>
        <taxon>Pleurodeles</taxon>
    </lineage>
</organism>
<evidence type="ECO:0000313" key="1">
    <source>
        <dbReference type="EMBL" id="KAJ1195442.1"/>
    </source>
</evidence>
<dbReference type="EMBL" id="JANPWB010000004">
    <property type="protein sequence ID" value="KAJ1195442.1"/>
    <property type="molecule type" value="Genomic_DNA"/>
</dbReference>
<accession>A0AAV7V273</accession>
<proteinExistence type="predicted"/>
<dbReference type="AlphaFoldDB" id="A0AAV7V273"/>
<keyword evidence="2" id="KW-1185">Reference proteome</keyword>
<reference evidence="1" key="1">
    <citation type="journal article" date="2022" name="bioRxiv">
        <title>Sequencing and chromosome-scale assembly of the giantPleurodeles waltlgenome.</title>
        <authorList>
            <person name="Brown T."/>
            <person name="Elewa A."/>
            <person name="Iarovenko S."/>
            <person name="Subramanian E."/>
            <person name="Araus A.J."/>
            <person name="Petzold A."/>
            <person name="Susuki M."/>
            <person name="Suzuki K.-i.T."/>
            <person name="Hayashi T."/>
            <person name="Toyoda A."/>
            <person name="Oliveira C."/>
            <person name="Osipova E."/>
            <person name="Leigh N.D."/>
            <person name="Simon A."/>
            <person name="Yun M.H."/>
        </authorList>
    </citation>
    <scope>NUCLEOTIDE SEQUENCE</scope>
    <source>
        <strain evidence="1">20211129_DDA</strain>
        <tissue evidence="1">Liver</tissue>
    </source>
</reference>
<sequence length="126" mass="13630">MAWAYFCWRDGGGLAASTFPPTAALAVCCGCRIFSGLAAVGQNDRGGLPRLRRNFGGFLTGAPVHFRRKSFVHPEAGVPGTLTCIARLPKLFSGDVGLLCVTSDEHHFTHPRSACFWHFSGCYLLL</sequence>
<comment type="caution">
    <text evidence="1">The sequence shown here is derived from an EMBL/GenBank/DDBJ whole genome shotgun (WGS) entry which is preliminary data.</text>
</comment>
<evidence type="ECO:0000313" key="2">
    <source>
        <dbReference type="Proteomes" id="UP001066276"/>
    </source>
</evidence>
<name>A0AAV7V273_PLEWA</name>
<protein>
    <recommendedName>
        <fullName evidence="3">Secreted protein</fullName>
    </recommendedName>
</protein>
<dbReference type="Proteomes" id="UP001066276">
    <property type="component" value="Chromosome 2_2"/>
</dbReference>